<gene>
    <name evidence="3" type="ORF">SSLN_LOCUS13476</name>
</gene>
<dbReference type="Pfam" id="PF12884">
    <property type="entry name" value="TORC_N"/>
    <property type="match status" value="1"/>
</dbReference>
<feature type="region of interest" description="Disordered" evidence="1">
    <location>
        <begin position="507"/>
        <end position="586"/>
    </location>
</feature>
<name>A0A183TAH8_SCHSO</name>
<dbReference type="WBParaSite" id="SSLN_0001398401-mRNA-1">
    <property type="protein sequence ID" value="SSLN_0001398401-mRNA-1"/>
    <property type="gene ID" value="SSLN_0001398401"/>
</dbReference>
<sequence length="794" mass="86210">MTGKPQNTIHPRKFKEKIELLKQKEAELNANFLAAMRDMQEIRMTRLRYGNREQRDGGVTDARTASETKPPFTQQSGIARSCSTLATTAPVIDVTPTTTFSSNSTPNYQDSLKPHPFSSDLQSGNRFLLVLPRNAVDIILCPSGVFLASQPASLTAGLPECGVPHQPCQPIRTVNRAPVTICGLHIEEERSQTMYIKESADAYSCPSFSPPSLPPTPTSTAQGGFTPRRNCFTNSSSALKQRTRTSPRSAYGSCRQAPYPVYSGSTRGVPGQHQQQPYLRPQPYPPCYPRVLEGSRTPQQHALQLEMPPALTDSRTGPLRMNLVDYRRTASDSAIPNSFDASHCRPVEQLPPVTELTKMPQQPQQANSGNVSSIESPYYGSSYPSVLPPDNCARNGKVFSAIYDPAIPPSFPTTYHQDNSSHGRQCFQSHTSPPANNGAGLPSPLDCPPLRVRYPSAAVTSHPALNCIGSSASGNDTGRKRQPTDSSAASTGNLPRSLETAFSQTLMPDHHPHHQNSPSTQPLLSLDQQPVPVPSRFFPDDVGPGGSAAVLNSSQMQHQQPKPHPLSQPQHVHSLHRNSPYGPPYSVAGAPTLMDSQVPKAAAQSMYLTGSLSMQNLPAAQELAMRTNKLVNNDPVAVSTPQFKVDLVSSNFRLSPICPTFFANCVSLVVVLPCLFHPAVKAIFSLTLALRLIHGPVESRSSGALVVSALEDMDFHIECNDYEKTSTPAMDSSSRSTKTEKPATTATSNFFLPSLVSSVSRLFCLEDSVDSHLSVPPFNTLCLRVSANIESIYR</sequence>
<feature type="region of interest" description="Disordered" evidence="1">
    <location>
        <begin position="464"/>
        <end position="495"/>
    </location>
</feature>
<evidence type="ECO:0000313" key="3">
    <source>
        <dbReference type="EMBL" id="VDL99861.1"/>
    </source>
</evidence>
<evidence type="ECO:0000256" key="1">
    <source>
        <dbReference type="SAM" id="MobiDB-lite"/>
    </source>
</evidence>
<evidence type="ECO:0000313" key="4">
    <source>
        <dbReference type="Proteomes" id="UP000275846"/>
    </source>
</evidence>
<feature type="compositionally biased region" description="Polar residues" evidence="1">
    <location>
        <begin position="515"/>
        <end position="528"/>
    </location>
</feature>
<dbReference type="OrthoDB" id="6241105at2759"/>
<feature type="region of interest" description="Disordered" evidence="1">
    <location>
        <begin position="95"/>
        <end position="116"/>
    </location>
</feature>
<dbReference type="EMBL" id="UYSU01038115">
    <property type="protein sequence ID" value="VDL99861.1"/>
    <property type="molecule type" value="Genomic_DNA"/>
</dbReference>
<dbReference type="Proteomes" id="UP000275846">
    <property type="component" value="Unassembled WGS sequence"/>
</dbReference>
<reference evidence="5" key="1">
    <citation type="submission" date="2016-06" db="UniProtKB">
        <authorList>
            <consortium name="WormBaseParasite"/>
        </authorList>
    </citation>
    <scope>IDENTIFICATION</scope>
</reference>
<evidence type="ECO:0000313" key="5">
    <source>
        <dbReference type="WBParaSite" id="SSLN_0001398401-mRNA-1"/>
    </source>
</evidence>
<feature type="compositionally biased region" description="Polar residues" evidence="1">
    <location>
        <begin position="550"/>
        <end position="560"/>
    </location>
</feature>
<protein>
    <submittedName>
        <fullName evidence="5">TORC_N domain-containing protein</fullName>
    </submittedName>
</protein>
<dbReference type="GO" id="GO:0051289">
    <property type="term" value="P:protein homotetramerization"/>
    <property type="evidence" value="ECO:0007669"/>
    <property type="project" value="InterPro"/>
</dbReference>
<dbReference type="InterPro" id="IPR024783">
    <property type="entry name" value="TORC_N"/>
</dbReference>
<feature type="region of interest" description="Disordered" evidence="1">
    <location>
        <begin position="206"/>
        <end position="254"/>
    </location>
</feature>
<accession>A0A183TAH8</accession>
<dbReference type="GO" id="GO:0008140">
    <property type="term" value="F:cAMP response element binding protein binding"/>
    <property type="evidence" value="ECO:0007669"/>
    <property type="project" value="InterPro"/>
</dbReference>
<feature type="region of interest" description="Disordered" evidence="1">
    <location>
        <begin position="50"/>
        <end position="76"/>
    </location>
</feature>
<feature type="compositionally biased region" description="Polar residues" evidence="1">
    <location>
        <begin position="231"/>
        <end position="248"/>
    </location>
</feature>
<feature type="domain" description="Transducer of regulated CREB activity N-terminal" evidence="2">
    <location>
        <begin position="11"/>
        <end position="53"/>
    </location>
</feature>
<feature type="compositionally biased region" description="Low complexity" evidence="1">
    <location>
        <begin position="95"/>
        <end position="107"/>
    </location>
</feature>
<reference evidence="3 4" key="2">
    <citation type="submission" date="2018-11" db="EMBL/GenBank/DDBJ databases">
        <authorList>
            <consortium name="Pathogen Informatics"/>
        </authorList>
    </citation>
    <scope>NUCLEOTIDE SEQUENCE [LARGE SCALE GENOMIC DNA]</scope>
    <source>
        <strain evidence="3 4">NST_G2</strain>
    </source>
</reference>
<organism evidence="5">
    <name type="scientific">Schistocephalus solidus</name>
    <name type="common">Tapeworm</name>
    <dbReference type="NCBI Taxonomy" id="70667"/>
    <lineage>
        <taxon>Eukaryota</taxon>
        <taxon>Metazoa</taxon>
        <taxon>Spiralia</taxon>
        <taxon>Lophotrochozoa</taxon>
        <taxon>Platyhelminthes</taxon>
        <taxon>Cestoda</taxon>
        <taxon>Eucestoda</taxon>
        <taxon>Diphyllobothriidea</taxon>
        <taxon>Diphyllobothriidae</taxon>
        <taxon>Schistocephalus</taxon>
    </lineage>
</organism>
<keyword evidence="4" id="KW-1185">Reference proteome</keyword>
<dbReference type="AlphaFoldDB" id="A0A183TAH8"/>
<proteinExistence type="predicted"/>
<feature type="region of interest" description="Disordered" evidence="1">
    <location>
        <begin position="410"/>
        <end position="444"/>
    </location>
</feature>
<feature type="compositionally biased region" description="Polar residues" evidence="1">
    <location>
        <begin position="63"/>
        <end position="76"/>
    </location>
</feature>
<feature type="compositionally biased region" description="Polar residues" evidence="1">
    <location>
        <begin position="484"/>
        <end position="495"/>
    </location>
</feature>
<feature type="compositionally biased region" description="Pro residues" evidence="1">
    <location>
        <begin position="208"/>
        <end position="217"/>
    </location>
</feature>
<evidence type="ECO:0000259" key="2">
    <source>
        <dbReference type="Pfam" id="PF12884"/>
    </source>
</evidence>
<feature type="compositionally biased region" description="Polar residues" evidence="1">
    <location>
        <begin position="412"/>
        <end position="435"/>
    </location>
</feature>